<evidence type="ECO:0000313" key="1">
    <source>
        <dbReference type="EMBL" id="KAL0903420.1"/>
    </source>
</evidence>
<sequence length="98" mass="11224">MRWGRVEYPFDEVGGNSLLEVSLYSGGLKTADKRISKGLNVKKSIRICSSNATYPLLCSTSCFLMVLSSSLNCLCIRHYWLPLFILLRKRYNCSFSRF</sequence>
<keyword evidence="2" id="KW-1185">Reference proteome</keyword>
<organism evidence="1 2">
    <name type="scientific">Dendrobium thyrsiflorum</name>
    <name type="common">Pinecone-like raceme dendrobium</name>
    <name type="synonym">Orchid</name>
    <dbReference type="NCBI Taxonomy" id="117978"/>
    <lineage>
        <taxon>Eukaryota</taxon>
        <taxon>Viridiplantae</taxon>
        <taxon>Streptophyta</taxon>
        <taxon>Embryophyta</taxon>
        <taxon>Tracheophyta</taxon>
        <taxon>Spermatophyta</taxon>
        <taxon>Magnoliopsida</taxon>
        <taxon>Liliopsida</taxon>
        <taxon>Asparagales</taxon>
        <taxon>Orchidaceae</taxon>
        <taxon>Epidendroideae</taxon>
        <taxon>Malaxideae</taxon>
        <taxon>Dendrobiinae</taxon>
        <taxon>Dendrobium</taxon>
    </lineage>
</organism>
<name>A0ABD0TUR0_DENTH</name>
<proteinExistence type="predicted"/>
<dbReference type="AlphaFoldDB" id="A0ABD0TUR0"/>
<reference evidence="1 2" key="1">
    <citation type="journal article" date="2024" name="Plant Biotechnol. J.">
        <title>Dendrobium thyrsiflorum genome and its molecular insights into genes involved in important horticultural traits.</title>
        <authorList>
            <person name="Chen B."/>
            <person name="Wang J.Y."/>
            <person name="Zheng P.J."/>
            <person name="Li K.L."/>
            <person name="Liang Y.M."/>
            <person name="Chen X.F."/>
            <person name="Zhang C."/>
            <person name="Zhao X."/>
            <person name="He X."/>
            <person name="Zhang G.Q."/>
            <person name="Liu Z.J."/>
            <person name="Xu Q."/>
        </authorList>
    </citation>
    <scope>NUCLEOTIDE SEQUENCE [LARGE SCALE GENOMIC DNA]</scope>
    <source>
        <strain evidence="1">GZMU011</strain>
    </source>
</reference>
<gene>
    <name evidence="1" type="ORF">M5K25_027797</name>
</gene>
<comment type="caution">
    <text evidence="1">The sequence shown here is derived from an EMBL/GenBank/DDBJ whole genome shotgun (WGS) entry which is preliminary data.</text>
</comment>
<protein>
    <submittedName>
        <fullName evidence="1">Uncharacterized protein</fullName>
    </submittedName>
</protein>
<accession>A0ABD0TUR0</accession>
<dbReference type="Proteomes" id="UP001552299">
    <property type="component" value="Unassembled WGS sequence"/>
</dbReference>
<dbReference type="EMBL" id="JANQDX010000020">
    <property type="protein sequence ID" value="KAL0903420.1"/>
    <property type="molecule type" value="Genomic_DNA"/>
</dbReference>
<evidence type="ECO:0000313" key="2">
    <source>
        <dbReference type="Proteomes" id="UP001552299"/>
    </source>
</evidence>